<evidence type="ECO:0000313" key="2">
    <source>
        <dbReference type="EMBL" id="MBO2449020.1"/>
    </source>
</evidence>
<keyword evidence="3" id="KW-1185">Reference proteome</keyword>
<feature type="transmembrane region" description="Helical" evidence="1">
    <location>
        <begin position="152"/>
        <end position="173"/>
    </location>
</feature>
<dbReference type="EMBL" id="JAGEOJ010000007">
    <property type="protein sequence ID" value="MBO2449020.1"/>
    <property type="molecule type" value="Genomic_DNA"/>
</dbReference>
<gene>
    <name evidence="2" type="ORF">J4573_18095</name>
</gene>
<dbReference type="Proteomes" id="UP000669179">
    <property type="component" value="Unassembled WGS sequence"/>
</dbReference>
<evidence type="ECO:0000313" key="3">
    <source>
        <dbReference type="Proteomes" id="UP000669179"/>
    </source>
</evidence>
<feature type="transmembrane region" description="Helical" evidence="1">
    <location>
        <begin position="296"/>
        <end position="316"/>
    </location>
</feature>
<feature type="transmembrane region" description="Helical" evidence="1">
    <location>
        <begin position="24"/>
        <end position="44"/>
    </location>
</feature>
<feature type="transmembrane region" description="Helical" evidence="1">
    <location>
        <begin position="185"/>
        <end position="209"/>
    </location>
</feature>
<feature type="transmembrane region" description="Helical" evidence="1">
    <location>
        <begin position="65"/>
        <end position="85"/>
    </location>
</feature>
<proteinExistence type="predicted"/>
<evidence type="ECO:0000256" key="1">
    <source>
        <dbReference type="SAM" id="Phobius"/>
    </source>
</evidence>
<sequence>MDDDRVDLFKPVAPPPDPPPAGPGWIVVPARAIALVVVLPFRLVHDLFMLIGRGIRGLMRTVGQALYAWLLRPVGRLFAAIGHGIAAAFDFLLVRPLRWLVVVVILGFLRLFGRGTGRLGRWFYRMLLAPIGRFFAWIGRGMATGFTRLWRGLLWLLNVLIVLPLTLVGRGLAWLFRGIATAAGAVAMAIAWVFATVVVLPLALLWRHILRPPLQGLWWLLRKIGSGLAYIGHGIAAIGRAIGAGLAAVARVIGAGLAYIGRGIAAVFRAIGSGIAAVWRVIAAAFAWAWRTASMILRRLGRVLIVIPALAIYRYVLRPIGLGVTWVWRTFVVLPARWIGSVVRTVWHVTVRAPLRWINQSLVLPVRVAARDIRLQLRRAFRG</sequence>
<name>A0A939TAF5_9ACTN</name>
<keyword evidence="1" id="KW-0812">Transmembrane</keyword>
<keyword evidence="1" id="KW-1133">Transmembrane helix</keyword>
<dbReference type="RefSeq" id="WP_208256825.1">
    <property type="nucleotide sequence ID" value="NZ_JAGEOJ010000007.1"/>
</dbReference>
<reference evidence="2" key="1">
    <citation type="submission" date="2021-03" db="EMBL/GenBank/DDBJ databases">
        <authorList>
            <person name="Kanchanasin P."/>
            <person name="Saeng-In P."/>
            <person name="Phongsopitanun W."/>
            <person name="Yuki M."/>
            <person name="Kudo T."/>
            <person name="Ohkuma M."/>
            <person name="Tanasupawat S."/>
        </authorList>
    </citation>
    <scope>NUCLEOTIDE SEQUENCE</scope>
    <source>
        <strain evidence="2">GKU 128</strain>
    </source>
</reference>
<feature type="transmembrane region" description="Helical" evidence="1">
    <location>
        <begin position="266"/>
        <end position="290"/>
    </location>
</feature>
<dbReference type="AlphaFoldDB" id="A0A939TAF5"/>
<protein>
    <submittedName>
        <fullName evidence="2">Uncharacterized protein</fullName>
    </submittedName>
</protein>
<feature type="transmembrane region" description="Helical" evidence="1">
    <location>
        <begin position="229"/>
        <end position="254"/>
    </location>
</feature>
<comment type="caution">
    <text evidence="2">The sequence shown here is derived from an EMBL/GenBank/DDBJ whole genome shotgun (WGS) entry which is preliminary data.</text>
</comment>
<keyword evidence="1" id="KW-0472">Membrane</keyword>
<feature type="transmembrane region" description="Helical" evidence="1">
    <location>
        <begin position="97"/>
        <end position="113"/>
    </location>
</feature>
<accession>A0A939TAF5</accession>
<organism evidence="2 3">
    <name type="scientific">Actinomadura barringtoniae</name>
    <dbReference type="NCBI Taxonomy" id="1427535"/>
    <lineage>
        <taxon>Bacteria</taxon>
        <taxon>Bacillati</taxon>
        <taxon>Actinomycetota</taxon>
        <taxon>Actinomycetes</taxon>
        <taxon>Streptosporangiales</taxon>
        <taxon>Thermomonosporaceae</taxon>
        <taxon>Actinomadura</taxon>
    </lineage>
</organism>